<organism evidence="1 2">
    <name type="scientific">Nephila pilipes</name>
    <name type="common">Giant wood spider</name>
    <name type="synonym">Nephila maculata</name>
    <dbReference type="NCBI Taxonomy" id="299642"/>
    <lineage>
        <taxon>Eukaryota</taxon>
        <taxon>Metazoa</taxon>
        <taxon>Ecdysozoa</taxon>
        <taxon>Arthropoda</taxon>
        <taxon>Chelicerata</taxon>
        <taxon>Arachnida</taxon>
        <taxon>Araneae</taxon>
        <taxon>Araneomorphae</taxon>
        <taxon>Entelegynae</taxon>
        <taxon>Araneoidea</taxon>
        <taxon>Nephilidae</taxon>
        <taxon>Nephila</taxon>
    </lineage>
</organism>
<sequence length="112" mass="12464">MKVRRSSEIRLWNSSCGCPPANHITAFLKNHQSARASPWAQLQLKNGALFQSGEVKAYLCATNCRVCDFGFHFHHLNTPRRCFTTFQEHIPPTTLLFGLGGKTKGSITSSSL</sequence>
<evidence type="ECO:0000313" key="1">
    <source>
        <dbReference type="EMBL" id="GFS46855.1"/>
    </source>
</evidence>
<comment type="caution">
    <text evidence="1">The sequence shown here is derived from an EMBL/GenBank/DDBJ whole genome shotgun (WGS) entry which is preliminary data.</text>
</comment>
<gene>
    <name evidence="1" type="ORF">NPIL_280801</name>
</gene>
<proteinExistence type="predicted"/>
<reference evidence="1" key="1">
    <citation type="submission" date="2020-08" db="EMBL/GenBank/DDBJ databases">
        <title>Multicomponent nature underlies the extraordinary mechanical properties of spider dragline silk.</title>
        <authorList>
            <person name="Kono N."/>
            <person name="Nakamura H."/>
            <person name="Mori M."/>
            <person name="Yoshida Y."/>
            <person name="Ohtoshi R."/>
            <person name="Malay A.D."/>
            <person name="Moran D.A.P."/>
            <person name="Tomita M."/>
            <person name="Numata K."/>
            <person name="Arakawa K."/>
        </authorList>
    </citation>
    <scope>NUCLEOTIDE SEQUENCE</scope>
</reference>
<dbReference type="AlphaFoldDB" id="A0A8X6KG77"/>
<dbReference type="Proteomes" id="UP000887013">
    <property type="component" value="Unassembled WGS sequence"/>
</dbReference>
<accession>A0A8X6KG77</accession>
<protein>
    <submittedName>
        <fullName evidence="1">Uncharacterized protein</fullName>
    </submittedName>
</protein>
<evidence type="ECO:0000313" key="2">
    <source>
        <dbReference type="Proteomes" id="UP000887013"/>
    </source>
</evidence>
<keyword evidence="2" id="KW-1185">Reference proteome</keyword>
<dbReference type="EMBL" id="BMAW01044884">
    <property type="protein sequence ID" value="GFS46855.1"/>
    <property type="molecule type" value="Genomic_DNA"/>
</dbReference>
<name>A0A8X6KG77_NEPPI</name>